<accession>A0AAI9IEE4</accession>
<keyword evidence="1" id="KW-0805">Transcription regulation</keyword>
<gene>
    <name evidence="5" type="ORF">HFRIS_013199</name>
</gene>
<dbReference type="GO" id="GO:0003700">
    <property type="term" value="F:DNA-binding transcription factor activity"/>
    <property type="evidence" value="ECO:0007669"/>
    <property type="project" value="InterPro"/>
</dbReference>
<dbReference type="AlphaFoldDB" id="A0AAI9IEE4"/>
<dbReference type="InterPro" id="IPR018062">
    <property type="entry name" value="HTH_AraC-typ_CS"/>
</dbReference>
<reference evidence="5 6" key="1">
    <citation type="journal article" date="2013" name="Front. Microbiol.">
        <title>The genome of the endophytic bacterium H. frisingense GSF30(T) identifies diverse strategies in the Herbaspirillum genus to interact with plants.</title>
        <authorList>
            <person name="Straub D."/>
            <person name="Rothballer M."/>
            <person name="Hartmann A."/>
            <person name="Ludewig U."/>
        </authorList>
    </citation>
    <scope>NUCLEOTIDE SEQUENCE [LARGE SCALE GENOMIC DNA]</scope>
    <source>
        <strain evidence="5 6">GSF30</strain>
    </source>
</reference>
<evidence type="ECO:0000256" key="3">
    <source>
        <dbReference type="ARBA" id="ARBA00023163"/>
    </source>
</evidence>
<name>A0AAI9IEE4_9BURK</name>
<evidence type="ECO:0000256" key="1">
    <source>
        <dbReference type="ARBA" id="ARBA00023015"/>
    </source>
</evidence>
<dbReference type="EMBL" id="AEEC02000017">
    <property type="protein sequence ID" value="EOA04243.1"/>
    <property type="molecule type" value="Genomic_DNA"/>
</dbReference>
<evidence type="ECO:0000259" key="4">
    <source>
        <dbReference type="PROSITE" id="PS01124"/>
    </source>
</evidence>
<comment type="caution">
    <text evidence="5">The sequence shown here is derived from an EMBL/GenBank/DDBJ whole genome shotgun (WGS) entry which is preliminary data.</text>
</comment>
<dbReference type="PROSITE" id="PS01124">
    <property type="entry name" value="HTH_ARAC_FAMILY_2"/>
    <property type="match status" value="1"/>
</dbReference>
<evidence type="ECO:0000313" key="6">
    <source>
        <dbReference type="Proteomes" id="UP000006772"/>
    </source>
</evidence>
<feature type="domain" description="HTH araC/xylS-type" evidence="4">
    <location>
        <begin position="208"/>
        <end position="308"/>
    </location>
</feature>
<sequence>MRTAVARDVDEHAHNLTDWEQRYDQLACGSFEGVLQEWQSEGLQIFREAGSRAVRQSCQVWPDAYWFGIEVRTMGMRINGRLVPQDVVMTRPGACEFELVTPDQHDIFGVVVQRDALQASAARLGCQPDWRRLGQAEMLKVDAGGLDDCRHQIGALLALAGQASGQAAHAALQLRQEAVLVSLLALLDEGDIEAEAGASLLRRRRIVNDARDLALAHQESPVTVPMLCEALHVSRRTLQYCFEDVLGVSPMSYLRLLRLNGVRRALAQGDGRQPIGDIAAAWGFSNFSQFSCDYKKLFGQSPSAMLQARTSH</sequence>
<protein>
    <submittedName>
        <fullName evidence="5">AraC family transcriptional regulator</fullName>
    </submittedName>
</protein>
<evidence type="ECO:0000256" key="2">
    <source>
        <dbReference type="ARBA" id="ARBA00023125"/>
    </source>
</evidence>
<evidence type="ECO:0000313" key="5">
    <source>
        <dbReference type="EMBL" id="EOA04243.1"/>
    </source>
</evidence>
<dbReference type="PANTHER" id="PTHR46796">
    <property type="entry name" value="HTH-TYPE TRANSCRIPTIONAL ACTIVATOR RHAS-RELATED"/>
    <property type="match status" value="1"/>
</dbReference>
<dbReference type="PANTHER" id="PTHR46796:SF12">
    <property type="entry name" value="HTH-TYPE DNA-BINDING TRANSCRIPTIONAL ACTIVATOR EUTR"/>
    <property type="match status" value="1"/>
</dbReference>
<organism evidence="5 6">
    <name type="scientific">Herbaspirillum frisingense GSF30</name>
    <dbReference type="NCBI Taxonomy" id="864073"/>
    <lineage>
        <taxon>Bacteria</taxon>
        <taxon>Pseudomonadati</taxon>
        <taxon>Pseudomonadota</taxon>
        <taxon>Betaproteobacteria</taxon>
        <taxon>Burkholderiales</taxon>
        <taxon>Oxalobacteraceae</taxon>
        <taxon>Herbaspirillum</taxon>
    </lineage>
</organism>
<dbReference type="InterPro" id="IPR018060">
    <property type="entry name" value="HTH_AraC"/>
</dbReference>
<keyword evidence="2" id="KW-0238">DNA-binding</keyword>
<dbReference type="SMART" id="SM00342">
    <property type="entry name" value="HTH_ARAC"/>
    <property type="match status" value="1"/>
</dbReference>
<dbReference type="Gene3D" id="1.10.10.60">
    <property type="entry name" value="Homeodomain-like"/>
    <property type="match status" value="1"/>
</dbReference>
<dbReference type="InterPro" id="IPR050204">
    <property type="entry name" value="AraC_XylS_family_regulators"/>
</dbReference>
<proteinExistence type="predicted"/>
<dbReference type="Proteomes" id="UP000006772">
    <property type="component" value="Unassembled WGS sequence"/>
</dbReference>
<dbReference type="GO" id="GO:0043565">
    <property type="term" value="F:sequence-specific DNA binding"/>
    <property type="evidence" value="ECO:0007669"/>
    <property type="project" value="InterPro"/>
</dbReference>
<dbReference type="InterPro" id="IPR009057">
    <property type="entry name" value="Homeodomain-like_sf"/>
</dbReference>
<dbReference type="SUPFAM" id="SSF46689">
    <property type="entry name" value="Homeodomain-like"/>
    <property type="match status" value="2"/>
</dbReference>
<keyword evidence="3" id="KW-0804">Transcription</keyword>
<dbReference type="Pfam" id="PF12833">
    <property type="entry name" value="HTH_18"/>
    <property type="match status" value="1"/>
</dbReference>
<dbReference type="PROSITE" id="PS00041">
    <property type="entry name" value="HTH_ARAC_FAMILY_1"/>
    <property type="match status" value="1"/>
</dbReference>